<reference evidence="2" key="1">
    <citation type="journal article" date="2019" name="Int. J. Syst. Evol. Microbiol.">
        <title>The Global Catalogue of Microorganisms (GCM) 10K type strain sequencing project: providing services to taxonomists for standard genome sequencing and annotation.</title>
        <authorList>
            <consortium name="The Broad Institute Genomics Platform"/>
            <consortium name="The Broad Institute Genome Sequencing Center for Infectious Disease"/>
            <person name="Wu L."/>
            <person name="Ma J."/>
        </authorList>
    </citation>
    <scope>NUCLEOTIDE SEQUENCE [LARGE SCALE GENOMIC DNA]</scope>
    <source>
        <strain evidence="2">CGMCC 1.12989</strain>
    </source>
</reference>
<organism evidence="1 2">
    <name type="scientific">Novosphingobium tardum</name>
    <dbReference type="NCBI Taxonomy" id="1538021"/>
    <lineage>
        <taxon>Bacteria</taxon>
        <taxon>Pseudomonadati</taxon>
        <taxon>Pseudomonadota</taxon>
        <taxon>Alphaproteobacteria</taxon>
        <taxon>Sphingomonadales</taxon>
        <taxon>Sphingomonadaceae</taxon>
        <taxon>Novosphingobium</taxon>
    </lineage>
</organism>
<sequence>MIPVVRGLLQLGAIVARLEGVQAAGWLPSQVPLALPAARFIALVDSWLAGGPFPAPLLVGMSFAAADGNGAHGAEMLHTTGLAFFIGQEIALAGFAGETRAQVAKRANRVIDRLITHGPVRDRTSLELADGTTLVIEPDGPRVLRVRSLPA</sequence>
<evidence type="ECO:0000313" key="2">
    <source>
        <dbReference type="Proteomes" id="UP001595828"/>
    </source>
</evidence>
<accession>A0ABV8RPH7</accession>
<dbReference type="EMBL" id="JBHSDR010000006">
    <property type="protein sequence ID" value="MFC4295277.1"/>
    <property type="molecule type" value="Genomic_DNA"/>
</dbReference>
<dbReference type="Proteomes" id="UP001595828">
    <property type="component" value="Unassembled WGS sequence"/>
</dbReference>
<keyword evidence="2" id="KW-1185">Reference proteome</keyword>
<dbReference type="RefSeq" id="WP_379538759.1">
    <property type="nucleotide sequence ID" value="NZ_JBHSDR010000006.1"/>
</dbReference>
<protein>
    <submittedName>
        <fullName evidence="1">Uncharacterized protein</fullName>
    </submittedName>
</protein>
<evidence type="ECO:0000313" key="1">
    <source>
        <dbReference type="EMBL" id="MFC4295277.1"/>
    </source>
</evidence>
<proteinExistence type="predicted"/>
<gene>
    <name evidence="1" type="ORF">ACFO0A_09430</name>
</gene>
<comment type="caution">
    <text evidence="1">The sequence shown here is derived from an EMBL/GenBank/DDBJ whole genome shotgun (WGS) entry which is preliminary data.</text>
</comment>
<name>A0ABV8RPH7_9SPHN</name>